<protein>
    <recommendedName>
        <fullName evidence="6">U2A'/phosphoprotein 32 family A C-terminal domain-containing protein</fullName>
    </recommendedName>
</protein>
<name>A0AAE0RD59_9TELE</name>
<feature type="transmembrane region" description="Helical" evidence="3">
    <location>
        <begin position="33"/>
        <end position="53"/>
    </location>
</feature>
<accession>A0AAE0RD59</accession>
<reference evidence="4" key="1">
    <citation type="submission" date="2023-06" db="EMBL/GenBank/DDBJ databases">
        <title>Male Hemibagrus guttatus genome.</title>
        <authorList>
            <person name="Bian C."/>
        </authorList>
    </citation>
    <scope>NUCLEOTIDE SEQUENCE</scope>
    <source>
        <strain evidence="4">Male_cb2023</strain>
        <tissue evidence="4">Muscle</tissue>
    </source>
</reference>
<evidence type="ECO:0000313" key="5">
    <source>
        <dbReference type="Proteomes" id="UP001274896"/>
    </source>
</evidence>
<dbReference type="SUPFAM" id="SSF52058">
    <property type="entry name" value="L domain-like"/>
    <property type="match status" value="1"/>
</dbReference>
<organism evidence="4 5">
    <name type="scientific">Hemibagrus guttatus</name>
    <dbReference type="NCBI Taxonomy" id="175788"/>
    <lineage>
        <taxon>Eukaryota</taxon>
        <taxon>Metazoa</taxon>
        <taxon>Chordata</taxon>
        <taxon>Craniata</taxon>
        <taxon>Vertebrata</taxon>
        <taxon>Euteleostomi</taxon>
        <taxon>Actinopterygii</taxon>
        <taxon>Neopterygii</taxon>
        <taxon>Teleostei</taxon>
        <taxon>Ostariophysi</taxon>
        <taxon>Siluriformes</taxon>
        <taxon>Bagridae</taxon>
        <taxon>Hemibagrus</taxon>
    </lineage>
</organism>
<dbReference type="PANTHER" id="PTHR18849:SF4">
    <property type="entry name" value="GENE 29133-RELATED"/>
    <property type="match status" value="1"/>
</dbReference>
<dbReference type="Proteomes" id="UP001274896">
    <property type="component" value="Unassembled WGS sequence"/>
</dbReference>
<keyword evidence="1" id="KW-0433">Leucine-rich repeat</keyword>
<evidence type="ECO:0008006" key="6">
    <source>
        <dbReference type="Google" id="ProtNLM"/>
    </source>
</evidence>
<keyword evidence="3" id="KW-1133">Transmembrane helix</keyword>
<evidence type="ECO:0000256" key="3">
    <source>
        <dbReference type="SAM" id="Phobius"/>
    </source>
</evidence>
<dbReference type="EMBL" id="JAUCMX010000004">
    <property type="protein sequence ID" value="KAK3548968.1"/>
    <property type="molecule type" value="Genomic_DNA"/>
</dbReference>
<dbReference type="PANTHER" id="PTHR18849">
    <property type="entry name" value="LEUCINE RICH REPEAT PROTEIN"/>
    <property type="match status" value="1"/>
</dbReference>
<dbReference type="InterPro" id="IPR032675">
    <property type="entry name" value="LRR_dom_sf"/>
</dbReference>
<keyword evidence="2" id="KW-0677">Repeat</keyword>
<keyword evidence="3" id="KW-0472">Membrane</keyword>
<evidence type="ECO:0000256" key="2">
    <source>
        <dbReference type="ARBA" id="ARBA00022737"/>
    </source>
</evidence>
<sequence length="329" mass="37944">MSERGARWHGGLVVSMFASHLQGWGFDSRLRRVCGVCMFSPCLGGFLWLFYSYSAVFSPQFSSSGVNTSSGSFPKLHSSHYSELSETHTPLSVEHTTDSGIVATPLPSSRFRFTSWHQIEETDVCGDQLACPRVREGPVEDDHALRNEQIFNKNSRRKRRENDEQTWEERLQENWENCTELNLSYQDLGDAYQLENFRRILRRLIRVEQLQLMDNALYDLSSIRLPRCKSLNLHRNHLKSLAQLPKIPAIEHLCVSENNISSLAELKLLEHTPLHTLTLRHNPCEFLEDYRSSVFFYLPKLKVLDGIPKLPEDSLPPRFPESSRLCIIL</sequence>
<proteinExistence type="predicted"/>
<dbReference type="Gene3D" id="3.80.10.10">
    <property type="entry name" value="Ribonuclease Inhibitor"/>
    <property type="match status" value="1"/>
</dbReference>
<evidence type="ECO:0000256" key="1">
    <source>
        <dbReference type="ARBA" id="ARBA00022614"/>
    </source>
</evidence>
<keyword evidence="5" id="KW-1185">Reference proteome</keyword>
<evidence type="ECO:0000313" key="4">
    <source>
        <dbReference type="EMBL" id="KAK3548968.1"/>
    </source>
</evidence>
<gene>
    <name evidence="4" type="ORF">QTP70_022648</name>
</gene>
<keyword evidence="3" id="KW-0812">Transmembrane</keyword>
<comment type="caution">
    <text evidence="4">The sequence shown here is derived from an EMBL/GenBank/DDBJ whole genome shotgun (WGS) entry which is preliminary data.</text>
</comment>
<dbReference type="AlphaFoldDB" id="A0AAE0RD59"/>